<dbReference type="InterPro" id="IPR036259">
    <property type="entry name" value="MFS_trans_sf"/>
</dbReference>
<keyword evidence="3 6" id="KW-0812">Transmembrane</keyword>
<evidence type="ECO:0000313" key="8">
    <source>
        <dbReference type="EMBL" id="MDN3923199.1"/>
    </source>
</evidence>
<evidence type="ECO:0000256" key="3">
    <source>
        <dbReference type="ARBA" id="ARBA00022692"/>
    </source>
</evidence>
<feature type="transmembrane region" description="Helical" evidence="6">
    <location>
        <begin position="388"/>
        <end position="409"/>
    </location>
</feature>
<evidence type="ECO:0000256" key="6">
    <source>
        <dbReference type="SAM" id="Phobius"/>
    </source>
</evidence>
<feature type="domain" description="Major facilitator superfamily (MFS) profile" evidence="7">
    <location>
        <begin position="28"/>
        <end position="444"/>
    </location>
</feature>
<accession>A0ABT8E071</accession>
<evidence type="ECO:0000313" key="9">
    <source>
        <dbReference type="Proteomes" id="UP001228044"/>
    </source>
</evidence>
<feature type="transmembrane region" description="Helical" evidence="6">
    <location>
        <begin position="62"/>
        <end position="82"/>
    </location>
</feature>
<dbReference type="PROSITE" id="PS50850">
    <property type="entry name" value="MFS"/>
    <property type="match status" value="1"/>
</dbReference>
<dbReference type="EMBL" id="JAUHHC010000008">
    <property type="protein sequence ID" value="MDN3923199.1"/>
    <property type="molecule type" value="Genomic_DNA"/>
</dbReference>
<organism evidence="8 9">
    <name type="scientific">Roseateles violae</name>
    <dbReference type="NCBI Taxonomy" id="3058042"/>
    <lineage>
        <taxon>Bacteria</taxon>
        <taxon>Pseudomonadati</taxon>
        <taxon>Pseudomonadota</taxon>
        <taxon>Betaproteobacteria</taxon>
        <taxon>Burkholderiales</taxon>
        <taxon>Sphaerotilaceae</taxon>
        <taxon>Roseateles</taxon>
    </lineage>
</organism>
<feature type="transmembrane region" description="Helical" evidence="6">
    <location>
        <begin position="196"/>
        <end position="217"/>
    </location>
</feature>
<reference evidence="8 9" key="1">
    <citation type="submission" date="2023-06" db="EMBL/GenBank/DDBJ databases">
        <title>Pelomonas sp. PFR6 16S ribosomal RNA gene Genome sequencing and assembly.</title>
        <authorList>
            <person name="Woo H."/>
        </authorList>
    </citation>
    <scope>NUCLEOTIDE SEQUENCE [LARGE SCALE GENOMIC DNA]</scope>
    <source>
        <strain evidence="8 9">PFR6</strain>
    </source>
</reference>
<dbReference type="Gene3D" id="1.20.1250.20">
    <property type="entry name" value="MFS general substrate transporter like domains"/>
    <property type="match status" value="1"/>
</dbReference>
<keyword evidence="2" id="KW-0813">Transport</keyword>
<sequence>MSVATPTAPFDASPPAALESTPKAAWYALFVLTMVTLFAFVDRTIFVLLAEPIKTRLSISDFQLGLLQGTGIALFASLASYPLGWLSDRFDRRVVLGGCVIVWSLAVVACALSQTFEQLFIASAMVGAGEAGLVPVVFSMIPDLFPVKRRQLANSIFAIAAASAGGLALAISGQLVAHVDAVRPLLPAALQAWDGWRLSLLGAALPAPLMLLLIATVRLRKRTADSTPAAAVAAAQPDEHASVRLLPFIRENFRTVVFFQLGIATATLGFGSMGAWVSVILMRVYHRTAEQIGSIVGPLTLLSTGLAFLLSIYVARRFGERHGEALPVRALWLSYLVAALANLSLLFIDTVEPLYVISTLTGMLTGAAGMMYPTAIQNMAPAQLRGRLISIQSVCSLIFGAIAAPVVGLVSDGLGDSPRSILIAAISVSVPALLLSATLLRASESTFARTVAAARRIEEAAAH</sequence>
<feature type="transmembrane region" description="Helical" evidence="6">
    <location>
        <begin position="120"/>
        <end position="141"/>
    </location>
</feature>
<evidence type="ECO:0000259" key="7">
    <source>
        <dbReference type="PROSITE" id="PS50850"/>
    </source>
</evidence>
<dbReference type="RefSeq" id="WP_290361509.1">
    <property type="nucleotide sequence ID" value="NZ_JAUHHC010000008.1"/>
</dbReference>
<dbReference type="Proteomes" id="UP001228044">
    <property type="component" value="Unassembled WGS sequence"/>
</dbReference>
<keyword evidence="5 6" id="KW-0472">Membrane</keyword>
<protein>
    <submittedName>
        <fullName evidence="8">MFS transporter</fullName>
    </submittedName>
</protein>
<feature type="transmembrane region" description="Helical" evidence="6">
    <location>
        <begin position="153"/>
        <end position="176"/>
    </location>
</feature>
<dbReference type="PANTHER" id="PTHR23505">
    <property type="entry name" value="SPINSTER"/>
    <property type="match status" value="1"/>
</dbReference>
<dbReference type="InterPro" id="IPR044770">
    <property type="entry name" value="MFS_spinster-like"/>
</dbReference>
<dbReference type="PANTHER" id="PTHR23505:SF79">
    <property type="entry name" value="PROTEIN SPINSTER"/>
    <property type="match status" value="1"/>
</dbReference>
<name>A0ABT8E071_9BURK</name>
<dbReference type="InterPro" id="IPR011701">
    <property type="entry name" value="MFS"/>
</dbReference>
<feature type="transmembrane region" description="Helical" evidence="6">
    <location>
        <begin position="354"/>
        <end position="376"/>
    </location>
</feature>
<dbReference type="InterPro" id="IPR020846">
    <property type="entry name" value="MFS_dom"/>
</dbReference>
<gene>
    <name evidence="8" type="ORF">QWJ38_23170</name>
</gene>
<evidence type="ECO:0000256" key="2">
    <source>
        <dbReference type="ARBA" id="ARBA00022448"/>
    </source>
</evidence>
<proteinExistence type="predicted"/>
<feature type="transmembrane region" description="Helical" evidence="6">
    <location>
        <begin position="292"/>
        <end position="314"/>
    </location>
</feature>
<evidence type="ECO:0000256" key="1">
    <source>
        <dbReference type="ARBA" id="ARBA00004141"/>
    </source>
</evidence>
<comment type="subcellular location">
    <subcellularLocation>
        <location evidence="1">Membrane</location>
        <topology evidence="1">Multi-pass membrane protein</topology>
    </subcellularLocation>
</comment>
<feature type="transmembrane region" description="Helical" evidence="6">
    <location>
        <begin position="326"/>
        <end position="348"/>
    </location>
</feature>
<feature type="transmembrane region" description="Helical" evidence="6">
    <location>
        <begin position="24"/>
        <end position="50"/>
    </location>
</feature>
<evidence type="ECO:0000256" key="4">
    <source>
        <dbReference type="ARBA" id="ARBA00022989"/>
    </source>
</evidence>
<feature type="transmembrane region" description="Helical" evidence="6">
    <location>
        <begin position="421"/>
        <end position="440"/>
    </location>
</feature>
<comment type="caution">
    <text evidence="8">The sequence shown here is derived from an EMBL/GenBank/DDBJ whole genome shotgun (WGS) entry which is preliminary data.</text>
</comment>
<feature type="transmembrane region" description="Helical" evidence="6">
    <location>
        <begin position="256"/>
        <end position="280"/>
    </location>
</feature>
<dbReference type="Pfam" id="PF07690">
    <property type="entry name" value="MFS_1"/>
    <property type="match status" value="1"/>
</dbReference>
<keyword evidence="9" id="KW-1185">Reference proteome</keyword>
<dbReference type="SUPFAM" id="SSF103473">
    <property type="entry name" value="MFS general substrate transporter"/>
    <property type="match status" value="1"/>
</dbReference>
<feature type="transmembrane region" description="Helical" evidence="6">
    <location>
        <begin position="94"/>
        <end position="114"/>
    </location>
</feature>
<evidence type="ECO:0000256" key="5">
    <source>
        <dbReference type="ARBA" id="ARBA00023136"/>
    </source>
</evidence>
<keyword evidence="4 6" id="KW-1133">Transmembrane helix</keyword>